<reference evidence="2 3" key="1">
    <citation type="submission" date="2021-10" db="EMBL/GenBank/DDBJ databases">
        <title>Lutispora strain m25 sp. nov., a thermophilic, non-spore-forming bacterium isolated from a lab-scale methanogenic bioreactor digesting anaerobic sludge.</title>
        <authorList>
            <person name="El Houari A."/>
            <person name="Mcdonald J."/>
        </authorList>
    </citation>
    <scope>NUCLEOTIDE SEQUENCE [LARGE SCALE GENOMIC DNA]</scope>
    <source>
        <strain evidence="3">m25</strain>
    </source>
</reference>
<keyword evidence="1" id="KW-0812">Transmembrane</keyword>
<organism evidence="2 3">
    <name type="scientific">Lutispora saccharofermentans</name>
    <dbReference type="NCBI Taxonomy" id="3024236"/>
    <lineage>
        <taxon>Bacteria</taxon>
        <taxon>Bacillati</taxon>
        <taxon>Bacillota</taxon>
        <taxon>Clostridia</taxon>
        <taxon>Lutisporales</taxon>
        <taxon>Lutisporaceae</taxon>
        <taxon>Lutispora</taxon>
    </lineage>
</organism>
<accession>A0ABT1NAH1</accession>
<evidence type="ECO:0000313" key="3">
    <source>
        <dbReference type="Proteomes" id="UP001651880"/>
    </source>
</evidence>
<evidence type="ECO:0000313" key="2">
    <source>
        <dbReference type="EMBL" id="MCQ1528054.1"/>
    </source>
</evidence>
<proteinExistence type="predicted"/>
<sequence>MSYKKKKVIGLLIFSIGLGVLLAVTMPLIGWIMLSAIALIYVGIYLYKN</sequence>
<feature type="transmembrane region" description="Helical" evidence="1">
    <location>
        <begin position="7"/>
        <end position="24"/>
    </location>
</feature>
<feature type="transmembrane region" description="Helical" evidence="1">
    <location>
        <begin position="30"/>
        <end position="47"/>
    </location>
</feature>
<comment type="caution">
    <text evidence="2">The sequence shown here is derived from an EMBL/GenBank/DDBJ whole genome shotgun (WGS) entry which is preliminary data.</text>
</comment>
<dbReference type="RefSeq" id="WP_255225564.1">
    <property type="nucleotide sequence ID" value="NZ_JAJEKE010000001.1"/>
</dbReference>
<keyword evidence="1" id="KW-1133">Transmembrane helix</keyword>
<evidence type="ECO:0000256" key="1">
    <source>
        <dbReference type="SAM" id="Phobius"/>
    </source>
</evidence>
<keyword evidence="1" id="KW-0472">Membrane</keyword>
<keyword evidence="3" id="KW-1185">Reference proteome</keyword>
<name>A0ABT1NAH1_9FIRM</name>
<protein>
    <submittedName>
        <fullName evidence="2">Uncharacterized protein</fullName>
    </submittedName>
</protein>
<gene>
    <name evidence="2" type="ORF">LJD61_00615</name>
</gene>
<dbReference type="EMBL" id="JAJEKE010000001">
    <property type="protein sequence ID" value="MCQ1528054.1"/>
    <property type="molecule type" value="Genomic_DNA"/>
</dbReference>
<dbReference type="Proteomes" id="UP001651880">
    <property type="component" value="Unassembled WGS sequence"/>
</dbReference>